<reference evidence="1 2" key="1">
    <citation type="submission" date="2014-04" db="EMBL/GenBank/DDBJ databases">
        <authorList>
            <consortium name="DOE Joint Genome Institute"/>
            <person name="Kuo A."/>
            <person name="Kohler A."/>
            <person name="Nagy L.G."/>
            <person name="Floudas D."/>
            <person name="Copeland A."/>
            <person name="Barry K.W."/>
            <person name="Cichocki N."/>
            <person name="Veneault-Fourrey C."/>
            <person name="LaButti K."/>
            <person name="Lindquist E.A."/>
            <person name="Lipzen A."/>
            <person name="Lundell T."/>
            <person name="Morin E."/>
            <person name="Murat C."/>
            <person name="Sun H."/>
            <person name="Tunlid A."/>
            <person name="Henrissat B."/>
            <person name="Grigoriev I.V."/>
            <person name="Hibbett D.S."/>
            <person name="Martin F."/>
            <person name="Nordberg H.P."/>
            <person name="Cantor M.N."/>
            <person name="Hua S.X."/>
        </authorList>
    </citation>
    <scope>NUCLEOTIDE SEQUENCE [LARGE SCALE GENOMIC DNA]</scope>
    <source>
        <strain evidence="1 2">Foug A</strain>
    </source>
</reference>
<dbReference type="HOGENOM" id="CLU_1778226_0_0_1"/>
<dbReference type="Proteomes" id="UP000053989">
    <property type="component" value="Unassembled WGS sequence"/>
</dbReference>
<dbReference type="STRING" id="1036808.A0A0C2ZUH2"/>
<evidence type="ECO:0000313" key="2">
    <source>
        <dbReference type="Proteomes" id="UP000053989"/>
    </source>
</evidence>
<accession>A0A0C2ZUH2</accession>
<dbReference type="OrthoDB" id="3232986at2759"/>
<gene>
    <name evidence="1" type="ORF">SCLCIDRAFT_133163</name>
</gene>
<dbReference type="EMBL" id="KN822121">
    <property type="protein sequence ID" value="KIM56167.1"/>
    <property type="molecule type" value="Genomic_DNA"/>
</dbReference>
<feature type="non-terminal residue" evidence="1">
    <location>
        <position position="1"/>
    </location>
</feature>
<dbReference type="AlphaFoldDB" id="A0A0C2ZUH2"/>
<reference evidence="2" key="2">
    <citation type="submission" date="2015-01" db="EMBL/GenBank/DDBJ databases">
        <title>Evolutionary Origins and Diversification of the Mycorrhizal Mutualists.</title>
        <authorList>
            <consortium name="DOE Joint Genome Institute"/>
            <consortium name="Mycorrhizal Genomics Consortium"/>
            <person name="Kohler A."/>
            <person name="Kuo A."/>
            <person name="Nagy L.G."/>
            <person name="Floudas D."/>
            <person name="Copeland A."/>
            <person name="Barry K.W."/>
            <person name="Cichocki N."/>
            <person name="Veneault-Fourrey C."/>
            <person name="LaButti K."/>
            <person name="Lindquist E.A."/>
            <person name="Lipzen A."/>
            <person name="Lundell T."/>
            <person name="Morin E."/>
            <person name="Murat C."/>
            <person name="Riley R."/>
            <person name="Ohm R."/>
            <person name="Sun H."/>
            <person name="Tunlid A."/>
            <person name="Henrissat B."/>
            <person name="Grigoriev I.V."/>
            <person name="Hibbett D.S."/>
            <person name="Martin F."/>
        </authorList>
    </citation>
    <scope>NUCLEOTIDE SEQUENCE [LARGE SCALE GENOMIC DNA]</scope>
    <source>
        <strain evidence="2">Foug A</strain>
    </source>
</reference>
<sequence length="162" mass="17765">FKCHISFVPCKVWSMAAQVMHVYNEWLTGDHAWELQSGLPNGATLLGTILSSDKTNISVMSGNCMAHPLLLRLTNIDTNICSKSSLHSFLLLSLLPVPLFIHNKLHVWGLLSDRLVHQCLNFVLKPLKITAAVGVVMSDPIGTFAIATLPSLHTLPICQSKV</sequence>
<evidence type="ECO:0000313" key="1">
    <source>
        <dbReference type="EMBL" id="KIM56167.1"/>
    </source>
</evidence>
<dbReference type="InParanoid" id="A0A0C2ZUH2"/>
<proteinExistence type="predicted"/>
<dbReference type="Pfam" id="PF18759">
    <property type="entry name" value="Plavaka"/>
    <property type="match status" value="1"/>
</dbReference>
<protein>
    <submittedName>
        <fullName evidence="1">Uncharacterized protein</fullName>
    </submittedName>
</protein>
<organism evidence="1 2">
    <name type="scientific">Scleroderma citrinum Foug A</name>
    <dbReference type="NCBI Taxonomy" id="1036808"/>
    <lineage>
        <taxon>Eukaryota</taxon>
        <taxon>Fungi</taxon>
        <taxon>Dikarya</taxon>
        <taxon>Basidiomycota</taxon>
        <taxon>Agaricomycotina</taxon>
        <taxon>Agaricomycetes</taxon>
        <taxon>Agaricomycetidae</taxon>
        <taxon>Boletales</taxon>
        <taxon>Sclerodermatineae</taxon>
        <taxon>Sclerodermataceae</taxon>
        <taxon>Scleroderma</taxon>
    </lineage>
</organism>
<name>A0A0C2ZUH2_9AGAM</name>
<dbReference type="InterPro" id="IPR041078">
    <property type="entry name" value="Plavaka"/>
</dbReference>
<keyword evidence="2" id="KW-1185">Reference proteome</keyword>